<evidence type="ECO:0000313" key="1">
    <source>
        <dbReference type="EMBL" id="MEA5673714.1"/>
    </source>
</evidence>
<keyword evidence="2" id="KW-1185">Reference proteome</keyword>
<evidence type="ECO:0000313" key="2">
    <source>
        <dbReference type="Proteomes" id="UP001302573"/>
    </source>
</evidence>
<dbReference type="Proteomes" id="UP001302573">
    <property type="component" value="Unassembled WGS sequence"/>
</dbReference>
<sequence length="46" mass="5527">MSHSLILMMMEEGQIFDAERMREWLMSHRDRMPVPSIDHAQAIWVL</sequence>
<protein>
    <submittedName>
        <fullName evidence="1">Uncharacterized protein</fullName>
    </submittedName>
</protein>
<dbReference type="EMBL" id="JAYFUI010000187">
    <property type="protein sequence ID" value="MEA5673714.1"/>
    <property type="molecule type" value="Genomic_DNA"/>
</dbReference>
<name>A0ABU5VK25_9PSED</name>
<dbReference type="RefSeq" id="WP_176717975.1">
    <property type="nucleotide sequence ID" value="NZ_JAYFUI010000187.1"/>
</dbReference>
<organism evidence="1 2">
    <name type="scientific">Pseudomonas machongensis</name>
    <dbReference type="NCBI Taxonomy" id="3110229"/>
    <lineage>
        <taxon>Bacteria</taxon>
        <taxon>Pseudomonadati</taxon>
        <taxon>Pseudomonadota</taxon>
        <taxon>Gammaproteobacteria</taxon>
        <taxon>Pseudomonadales</taxon>
        <taxon>Pseudomonadaceae</taxon>
        <taxon>Pseudomonas</taxon>
    </lineage>
</organism>
<gene>
    <name evidence="1" type="ORF">VA602_20550</name>
</gene>
<accession>A0ABU5VK25</accession>
<comment type="caution">
    <text evidence="1">The sequence shown here is derived from an EMBL/GenBank/DDBJ whole genome shotgun (WGS) entry which is preliminary data.</text>
</comment>
<reference evidence="1 2" key="1">
    <citation type="submission" date="2023-12" db="EMBL/GenBank/DDBJ databases">
        <title>Pseudomonas machongensis sp. nov., isolated from wilted pepper plants (Capsicum annuum).</title>
        <authorList>
            <person name="Qiu M."/>
            <person name="Li Y."/>
            <person name="Liu Q."/>
            <person name="Zhang X."/>
            <person name="Huang Y."/>
            <person name="Guo R."/>
            <person name="Hu M."/>
            <person name="Zhou J."/>
            <person name="Zhou X."/>
        </authorList>
    </citation>
    <scope>NUCLEOTIDE SEQUENCE [LARGE SCALE GENOMIC DNA]</scope>
    <source>
        <strain evidence="1 2">MH2</strain>
    </source>
</reference>
<proteinExistence type="predicted"/>